<keyword evidence="1" id="KW-0472">Membrane</keyword>
<organism evidence="2">
    <name type="scientific">Siphoviridae sp. ctZro7</name>
    <dbReference type="NCBI Taxonomy" id="2825561"/>
    <lineage>
        <taxon>Viruses</taxon>
        <taxon>Duplodnaviria</taxon>
        <taxon>Heunggongvirae</taxon>
        <taxon>Uroviricota</taxon>
        <taxon>Caudoviricetes</taxon>
    </lineage>
</organism>
<evidence type="ECO:0000256" key="1">
    <source>
        <dbReference type="SAM" id="Phobius"/>
    </source>
</evidence>
<dbReference type="EMBL" id="BK015483">
    <property type="protein sequence ID" value="DAE09152.1"/>
    <property type="molecule type" value="Genomic_DNA"/>
</dbReference>
<protein>
    <submittedName>
        <fullName evidence="2">Uncharacterized protein</fullName>
    </submittedName>
</protein>
<name>A0A8S5PQV4_9CAUD</name>
<feature type="transmembrane region" description="Helical" evidence="1">
    <location>
        <begin position="12"/>
        <end position="45"/>
    </location>
</feature>
<reference evidence="2" key="1">
    <citation type="journal article" date="2021" name="Proc. Natl. Acad. Sci. U.S.A.">
        <title>A Catalog of Tens of Thousands of Viruses from Human Metagenomes Reveals Hidden Associations with Chronic Diseases.</title>
        <authorList>
            <person name="Tisza M.J."/>
            <person name="Buck C.B."/>
        </authorList>
    </citation>
    <scope>NUCLEOTIDE SEQUENCE</scope>
    <source>
        <strain evidence="2">CtZro7</strain>
    </source>
</reference>
<keyword evidence="1" id="KW-1133">Transmembrane helix</keyword>
<sequence>MTKRQILRSSTIIVLGILQLVPCLLILSSTIISVLGILYILFLLYFWSSTKIGNGFFKNFVRENERLEKILLKPSSES</sequence>
<proteinExistence type="predicted"/>
<accession>A0A8S5PQV4</accession>
<keyword evidence="1" id="KW-0812">Transmembrane</keyword>
<evidence type="ECO:0000313" key="2">
    <source>
        <dbReference type="EMBL" id="DAE09152.1"/>
    </source>
</evidence>